<dbReference type="RefSeq" id="WP_114697324.1">
    <property type="nucleotide sequence ID" value="NZ_QQOH01000006.1"/>
</dbReference>
<organism evidence="2 3">
    <name type="scientific">Motiliproteus coralliicola</name>
    <dbReference type="NCBI Taxonomy" id="2283196"/>
    <lineage>
        <taxon>Bacteria</taxon>
        <taxon>Pseudomonadati</taxon>
        <taxon>Pseudomonadota</taxon>
        <taxon>Gammaproteobacteria</taxon>
        <taxon>Oceanospirillales</taxon>
        <taxon>Oceanospirillaceae</taxon>
        <taxon>Motiliproteus</taxon>
    </lineage>
</organism>
<keyword evidence="1" id="KW-0472">Membrane</keyword>
<dbReference type="Proteomes" id="UP000253769">
    <property type="component" value="Unassembled WGS sequence"/>
</dbReference>
<reference evidence="2 3" key="1">
    <citation type="submission" date="2018-07" db="EMBL/GenBank/DDBJ databases">
        <title>Motiliproteus coralliicola sp. nov., a bacterium isolated from Coral.</title>
        <authorList>
            <person name="Wang G."/>
        </authorList>
    </citation>
    <scope>NUCLEOTIDE SEQUENCE [LARGE SCALE GENOMIC DNA]</scope>
    <source>
        <strain evidence="2 3">C34</strain>
    </source>
</reference>
<protein>
    <submittedName>
        <fullName evidence="2">Uncharacterized protein</fullName>
    </submittedName>
</protein>
<name>A0A369WA73_9GAMM</name>
<gene>
    <name evidence="2" type="ORF">DV711_19105</name>
</gene>
<keyword evidence="1" id="KW-1133">Transmembrane helix</keyword>
<feature type="transmembrane region" description="Helical" evidence="1">
    <location>
        <begin position="7"/>
        <end position="26"/>
    </location>
</feature>
<accession>A0A369WA73</accession>
<dbReference type="EMBL" id="QQOH01000006">
    <property type="protein sequence ID" value="RDE18203.1"/>
    <property type="molecule type" value="Genomic_DNA"/>
</dbReference>
<dbReference type="OrthoDB" id="9790458at2"/>
<evidence type="ECO:0000313" key="3">
    <source>
        <dbReference type="Proteomes" id="UP000253769"/>
    </source>
</evidence>
<comment type="caution">
    <text evidence="2">The sequence shown here is derived from an EMBL/GenBank/DDBJ whole genome shotgun (WGS) entry which is preliminary data.</text>
</comment>
<feature type="transmembrane region" description="Helical" evidence="1">
    <location>
        <begin position="103"/>
        <end position="122"/>
    </location>
</feature>
<keyword evidence="3" id="KW-1185">Reference proteome</keyword>
<dbReference type="AlphaFoldDB" id="A0A369WA73"/>
<sequence length="172" mass="19250">MGLLAVIWGMGGILTLFGFAIVRLSQVGLDAWSVPFEWHHWLITVVWVIFMAYNEGYKGFQKGFSPRVAARIAYLYRNPAPLHLLLAPVFCMGYFHISRKRQIITFALTLTIIGLVQAVSLLDQPWRGIVDLGVVIGLTWGIISLALFTYQAFTQADYPHSPDIPAELSARA</sequence>
<feature type="transmembrane region" description="Helical" evidence="1">
    <location>
        <begin position="129"/>
        <end position="153"/>
    </location>
</feature>
<feature type="transmembrane region" description="Helical" evidence="1">
    <location>
        <begin position="75"/>
        <end position="97"/>
    </location>
</feature>
<keyword evidence="1" id="KW-0812">Transmembrane</keyword>
<proteinExistence type="predicted"/>
<evidence type="ECO:0000256" key="1">
    <source>
        <dbReference type="SAM" id="Phobius"/>
    </source>
</evidence>
<evidence type="ECO:0000313" key="2">
    <source>
        <dbReference type="EMBL" id="RDE18203.1"/>
    </source>
</evidence>
<feature type="transmembrane region" description="Helical" evidence="1">
    <location>
        <begin position="38"/>
        <end position="54"/>
    </location>
</feature>